<protein>
    <submittedName>
        <fullName evidence="1">Uncharacterized protein</fullName>
    </submittedName>
</protein>
<organism evidence="1 2">
    <name type="scientific">Phytophthora citrophthora</name>
    <dbReference type="NCBI Taxonomy" id="4793"/>
    <lineage>
        <taxon>Eukaryota</taxon>
        <taxon>Sar</taxon>
        <taxon>Stramenopiles</taxon>
        <taxon>Oomycota</taxon>
        <taxon>Peronosporomycetes</taxon>
        <taxon>Peronosporales</taxon>
        <taxon>Peronosporaceae</taxon>
        <taxon>Phytophthora</taxon>
    </lineage>
</organism>
<proteinExistence type="predicted"/>
<dbReference type="Proteomes" id="UP001259832">
    <property type="component" value="Unassembled WGS sequence"/>
</dbReference>
<dbReference type="AlphaFoldDB" id="A0AAD9GTC2"/>
<keyword evidence="2" id="KW-1185">Reference proteome</keyword>
<dbReference type="EMBL" id="JASMQC010000007">
    <property type="protein sequence ID" value="KAK1943786.1"/>
    <property type="molecule type" value="Genomic_DNA"/>
</dbReference>
<accession>A0AAD9GTC2</accession>
<gene>
    <name evidence="1" type="ORF">P3T76_005182</name>
</gene>
<evidence type="ECO:0000313" key="2">
    <source>
        <dbReference type="Proteomes" id="UP001259832"/>
    </source>
</evidence>
<comment type="caution">
    <text evidence="1">The sequence shown here is derived from an EMBL/GenBank/DDBJ whole genome shotgun (WGS) entry which is preliminary data.</text>
</comment>
<evidence type="ECO:0000313" key="1">
    <source>
        <dbReference type="EMBL" id="KAK1943786.1"/>
    </source>
</evidence>
<sequence>MHSRVQFFADVGKFDTGESKQHGERSAAVDKSRVQVVVCEVHYGLWTRHDLTEMTGARMDGAKAFYHEFN</sequence>
<reference evidence="1" key="1">
    <citation type="submission" date="2023-08" db="EMBL/GenBank/DDBJ databases">
        <title>Reference Genome Resource for the Citrus Pathogen Phytophthora citrophthora.</title>
        <authorList>
            <person name="Moller H."/>
            <person name="Coetzee B."/>
            <person name="Rose L.J."/>
            <person name="Van Niekerk J.M."/>
        </authorList>
    </citation>
    <scope>NUCLEOTIDE SEQUENCE</scope>
    <source>
        <strain evidence="1">STE-U-9442</strain>
    </source>
</reference>
<name>A0AAD9GTC2_9STRA</name>